<dbReference type="CDD" id="cd24049">
    <property type="entry name" value="ASKHA_NBD_PilM"/>
    <property type="match status" value="1"/>
</dbReference>
<proteinExistence type="predicted"/>
<protein>
    <submittedName>
        <fullName evidence="3">Type IV pilus assembly protein PilM</fullName>
    </submittedName>
</protein>
<dbReference type="InterPro" id="IPR043129">
    <property type="entry name" value="ATPase_NBD"/>
</dbReference>
<dbReference type="InterPro" id="IPR003494">
    <property type="entry name" value="SHS2_FtsA"/>
</dbReference>
<dbReference type="SMART" id="SM00842">
    <property type="entry name" value="FtsA"/>
    <property type="match status" value="1"/>
</dbReference>
<evidence type="ECO:0000313" key="4">
    <source>
        <dbReference type="Proteomes" id="UP000437736"/>
    </source>
</evidence>
<feature type="compositionally biased region" description="Low complexity" evidence="1">
    <location>
        <begin position="472"/>
        <end position="483"/>
    </location>
</feature>
<dbReference type="InterPro" id="IPR005883">
    <property type="entry name" value="PilM"/>
</dbReference>
<accession>A0ABW9QN69</accession>
<dbReference type="Pfam" id="PF11104">
    <property type="entry name" value="PilM_2"/>
    <property type="match status" value="1"/>
</dbReference>
<dbReference type="Proteomes" id="UP000437736">
    <property type="component" value="Unassembled WGS sequence"/>
</dbReference>
<dbReference type="SUPFAM" id="SSF53067">
    <property type="entry name" value="Actin-like ATPase domain"/>
    <property type="match status" value="2"/>
</dbReference>
<dbReference type="PANTHER" id="PTHR32432">
    <property type="entry name" value="CELL DIVISION PROTEIN FTSA-RELATED"/>
    <property type="match status" value="1"/>
</dbReference>
<evidence type="ECO:0000313" key="3">
    <source>
        <dbReference type="EMBL" id="MST31185.1"/>
    </source>
</evidence>
<sequence>MPTPLIGVDIGTTAVRAVELQRSRGGLQLHAVGQVGLPHGAVEDGEVADADAVAEALRRLWKEADFTGRNVVLGASGQRVIVRQAELPGLAPSEMRSAVRFEAEQLIPLPADETELGYSVLSGRPGGGADATCRVLLAAAHRAALEGYLESARRANLAVEAIDVSALAMLRALRGGSGPAAGGQPVALVCVGAALTTVAVTDGDSPGFVRVLPGGGESLTSALAEREDGIDRNVAEAMKRASGPAASGALLTVAEPLITEIGQSLDFYLAQHPGATIRRVYLTGGGALATGFLEALAHRIDVPVDAADAFAGIDTSGWTHEQETLRRLNPVALSASGLALWSLQPPEKRFSLLPAAILRQRAQRRDVRRSALAVGGLTLVLVGGWGAQQVRVSNAEAAAQRAASAATAERARVQALGPVTHYFSAVDTRVAGDRRALSGSVDWRAVIQGIAAAMPKGTELTSFSVAPPAAPAAPSTTTSPSPAQTGPLVPAGETVSMQVTAHGNVGAVASWLQAMSKVPFLSDPWVAGSTVAAASASGPETVTFTCTATVDSNAPVQHPNVGGNA</sequence>
<feature type="domain" description="SHS2" evidence="2">
    <location>
        <begin position="5"/>
        <end position="173"/>
    </location>
</feature>
<evidence type="ECO:0000256" key="1">
    <source>
        <dbReference type="SAM" id="MobiDB-lite"/>
    </source>
</evidence>
<name>A0ABW9QN69_9ACTN</name>
<dbReference type="NCBIfam" id="TIGR01175">
    <property type="entry name" value="pilM"/>
    <property type="match status" value="1"/>
</dbReference>
<organism evidence="3 4">
    <name type="scientific">Acidiferrimicrobium australe</name>
    <dbReference type="NCBI Taxonomy" id="2664430"/>
    <lineage>
        <taxon>Bacteria</taxon>
        <taxon>Bacillati</taxon>
        <taxon>Actinomycetota</taxon>
        <taxon>Acidimicrobiia</taxon>
        <taxon>Acidimicrobiales</taxon>
        <taxon>Acidimicrobiaceae</taxon>
        <taxon>Acidiferrimicrobium</taxon>
    </lineage>
</organism>
<gene>
    <name evidence="3" type="primary">pilM</name>
    <name evidence="3" type="ORF">GHK86_00370</name>
</gene>
<comment type="caution">
    <text evidence="3">The sequence shown here is derived from an EMBL/GenBank/DDBJ whole genome shotgun (WGS) entry which is preliminary data.</text>
</comment>
<keyword evidence="4" id="KW-1185">Reference proteome</keyword>
<dbReference type="InterPro" id="IPR050696">
    <property type="entry name" value="FtsA/MreB"/>
</dbReference>
<feature type="region of interest" description="Disordered" evidence="1">
    <location>
        <begin position="465"/>
        <end position="484"/>
    </location>
</feature>
<reference evidence="3 4" key="1">
    <citation type="submission" date="2019-11" db="EMBL/GenBank/DDBJ databases">
        <title>Acidiferrimicrobium australis gen. nov., sp. nov., an acidophilic and obligately heterotrophic, member of the Actinobacteria that catalyses dissimilatory oxido- reduction of iron isolated from metal-rich acidic water in Chile.</title>
        <authorList>
            <person name="Gonzalez D."/>
            <person name="Huber K."/>
            <person name="Hedrich S."/>
            <person name="Rojas-Villalobos C."/>
            <person name="Quatrini R."/>
            <person name="Dinamarca M.A."/>
            <person name="Schwarz A."/>
            <person name="Canales C."/>
            <person name="Nancucheo I."/>
        </authorList>
    </citation>
    <scope>NUCLEOTIDE SEQUENCE [LARGE SCALE GENOMIC DNA]</scope>
    <source>
        <strain evidence="3 4">USS-CCA1</strain>
    </source>
</reference>
<dbReference type="Gene3D" id="3.30.1490.300">
    <property type="match status" value="1"/>
</dbReference>
<evidence type="ECO:0000259" key="2">
    <source>
        <dbReference type="SMART" id="SM00842"/>
    </source>
</evidence>
<dbReference type="Gene3D" id="3.30.420.40">
    <property type="match status" value="2"/>
</dbReference>
<dbReference type="EMBL" id="WJHE01000015">
    <property type="protein sequence ID" value="MST31185.1"/>
    <property type="molecule type" value="Genomic_DNA"/>
</dbReference>
<dbReference type="PANTHER" id="PTHR32432:SF3">
    <property type="entry name" value="ETHANOLAMINE UTILIZATION PROTEIN EUTJ"/>
    <property type="match status" value="1"/>
</dbReference>